<keyword evidence="2" id="KW-1185">Reference proteome</keyword>
<dbReference type="OrthoDB" id="3219836at2759"/>
<comment type="caution">
    <text evidence="1">The sequence shown here is derived from an EMBL/GenBank/DDBJ whole genome shotgun (WGS) entry which is preliminary data.</text>
</comment>
<proteinExistence type="predicted"/>
<dbReference type="AlphaFoldDB" id="A0A9P3Q246"/>
<protein>
    <submittedName>
        <fullName evidence="1">Uncharacterized protein</fullName>
    </submittedName>
</protein>
<name>A0A9P3Q246_LYOSH</name>
<accession>A0A9P3Q246</accession>
<sequence>MLTSKTFVRSSGVCLPPTPRVSPRPLLPPPALVYVIPNAKFTVNPYDLFIRQSRTTPASPTQHLRDVLTRARSLYGAGMGFSSLSVLASIVRASVGLHWEEESDLADLLAVIDADIGQAIQSSKEEIEGGRVSDFGVAREIVKDLREAVTGSMADVKRWGGEFPFERAASSLECWKI</sequence>
<evidence type="ECO:0000313" key="2">
    <source>
        <dbReference type="Proteomes" id="UP001063166"/>
    </source>
</evidence>
<evidence type="ECO:0000313" key="1">
    <source>
        <dbReference type="EMBL" id="GLB45674.1"/>
    </source>
</evidence>
<dbReference type="EMBL" id="BRPK01000026">
    <property type="protein sequence ID" value="GLB45674.1"/>
    <property type="molecule type" value="Genomic_DNA"/>
</dbReference>
<gene>
    <name evidence="1" type="ORF">LshimejAT787_2600070</name>
</gene>
<reference evidence="1" key="1">
    <citation type="submission" date="2022-07" db="EMBL/GenBank/DDBJ databases">
        <title>The genome of Lyophyllum shimeji provides insight into the initial evolution of ectomycorrhizal fungal genome.</title>
        <authorList>
            <person name="Kobayashi Y."/>
            <person name="Shibata T."/>
            <person name="Hirakawa H."/>
            <person name="Shigenobu S."/>
            <person name="Nishiyama T."/>
            <person name="Yamada A."/>
            <person name="Hasebe M."/>
            <person name="Kawaguchi M."/>
        </authorList>
    </citation>
    <scope>NUCLEOTIDE SEQUENCE</scope>
    <source>
        <strain evidence="1">AT787</strain>
    </source>
</reference>
<dbReference type="Proteomes" id="UP001063166">
    <property type="component" value="Unassembled WGS sequence"/>
</dbReference>
<organism evidence="1 2">
    <name type="scientific">Lyophyllum shimeji</name>
    <name type="common">Hon-shimeji</name>
    <name type="synonym">Tricholoma shimeji</name>
    <dbReference type="NCBI Taxonomy" id="47721"/>
    <lineage>
        <taxon>Eukaryota</taxon>
        <taxon>Fungi</taxon>
        <taxon>Dikarya</taxon>
        <taxon>Basidiomycota</taxon>
        <taxon>Agaricomycotina</taxon>
        <taxon>Agaricomycetes</taxon>
        <taxon>Agaricomycetidae</taxon>
        <taxon>Agaricales</taxon>
        <taxon>Tricholomatineae</taxon>
        <taxon>Lyophyllaceae</taxon>
        <taxon>Lyophyllum</taxon>
    </lineage>
</organism>